<dbReference type="EMBL" id="BTSY01000006">
    <property type="protein sequence ID" value="GMT34255.1"/>
    <property type="molecule type" value="Genomic_DNA"/>
</dbReference>
<dbReference type="PROSITE" id="PS00299">
    <property type="entry name" value="UBIQUITIN_1"/>
    <property type="match status" value="1"/>
</dbReference>
<dbReference type="InterPro" id="IPR035445">
    <property type="entry name" value="GYF-like_dom_sf"/>
</dbReference>
<evidence type="ECO:0000259" key="2">
    <source>
        <dbReference type="PROSITE" id="PS50053"/>
    </source>
</evidence>
<keyword evidence="4" id="KW-1185">Reference proteome</keyword>
<dbReference type="InterPro" id="IPR029071">
    <property type="entry name" value="Ubiquitin-like_domsf"/>
</dbReference>
<evidence type="ECO:0000256" key="1">
    <source>
        <dbReference type="SAM" id="Coils"/>
    </source>
</evidence>
<sequence>ILYSSVMPNIFYFRPDDKVHGPFDESKIQSLYAAAFFSSDVRFQISLTSDFDPDGRIFTLGELVDVNGRILPFYFSTNTQNEKKEEERKEMESLRMNIRADQETIAALRDELSSLTKSHSNVKFRLETTEKENMEIWREIEKKMKELKKEEEILRAESRTDKEINASLRIELAFLIESNSDLRSRFVAIWAEKAKVESNLKEMMDKVNELKKKLKEEEKKQYEMMTKNLQRVSELEKDKNVLIAENKKILAEQKVLFLRTGIQIFIKTLSGKTVTLEVERFDTIENVKLKIQDKEGIPPKMQRLIYGGKELEDHRTLDCYKITKESTIHMVLRLLSNQKVCFPRDAMEISVKTSSGKTFIIKVDPSDTIKNVKDKISNQECIPSNRQRLIFSGIVLEDGWTLSECNIMNLSTLHLVLLLQ</sequence>
<dbReference type="Pfam" id="PF00240">
    <property type="entry name" value="ubiquitin"/>
    <property type="match status" value="2"/>
</dbReference>
<feature type="domain" description="Ubiquitin-like" evidence="2">
    <location>
        <begin position="347"/>
        <end position="420"/>
    </location>
</feature>
<accession>A0AAV5WUG2</accession>
<dbReference type="PANTHER" id="PTHR10666">
    <property type="entry name" value="UBIQUITIN"/>
    <property type="match status" value="1"/>
</dbReference>
<dbReference type="PROSITE" id="PS50053">
    <property type="entry name" value="UBIQUITIN_2"/>
    <property type="match status" value="2"/>
</dbReference>
<dbReference type="Proteomes" id="UP001432322">
    <property type="component" value="Unassembled WGS sequence"/>
</dbReference>
<comment type="caution">
    <text evidence="3">The sequence shown here is derived from an EMBL/GenBank/DDBJ whole genome shotgun (WGS) entry which is preliminary data.</text>
</comment>
<protein>
    <recommendedName>
        <fullName evidence="2">Ubiquitin-like domain-containing protein</fullName>
    </recommendedName>
</protein>
<dbReference type="FunFam" id="3.10.20.90:FF:000160">
    <property type="entry name" value="Polyubiquitin-C"/>
    <property type="match status" value="1"/>
</dbReference>
<dbReference type="AlphaFoldDB" id="A0AAV5WUG2"/>
<feature type="coiled-coil region" evidence="1">
    <location>
        <begin position="193"/>
        <end position="252"/>
    </location>
</feature>
<dbReference type="PRINTS" id="PR00348">
    <property type="entry name" value="UBIQUITIN"/>
</dbReference>
<dbReference type="InterPro" id="IPR050158">
    <property type="entry name" value="Ubiquitin_ubiquitin-like"/>
</dbReference>
<evidence type="ECO:0000313" key="3">
    <source>
        <dbReference type="EMBL" id="GMT34255.1"/>
    </source>
</evidence>
<evidence type="ECO:0000313" key="4">
    <source>
        <dbReference type="Proteomes" id="UP001432322"/>
    </source>
</evidence>
<feature type="coiled-coil region" evidence="1">
    <location>
        <begin position="77"/>
        <end position="160"/>
    </location>
</feature>
<organism evidence="3 4">
    <name type="scientific">Pristionchus fissidentatus</name>
    <dbReference type="NCBI Taxonomy" id="1538716"/>
    <lineage>
        <taxon>Eukaryota</taxon>
        <taxon>Metazoa</taxon>
        <taxon>Ecdysozoa</taxon>
        <taxon>Nematoda</taxon>
        <taxon>Chromadorea</taxon>
        <taxon>Rhabditida</taxon>
        <taxon>Rhabditina</taxon>
        <taxon>Diplogasteromorpha</taxon>
        <taxon>Diplogasteroidea</taxon>
        <taxon>Neodiplogasteridae</taxon>
        <taxon>Pristionchus</taxon>
    </lineage>
</organism>
<dbReference type="SUPFAM" id="SSF55277">
    <property type="entry name" value="GYF domain"/>
    <property type="match status" value="1"/>
</dbReference>
<dbReference type="SMART" id="SM00213">
    <property type="entry name" value="UBQ"/>
    <property type="match status" value="2"/>
</dbReference>
<proteinExistence type="predicted"/>
<dbReference type="Gene3D" id="3.10.20.90">
    <property type="entry name" value="Phosphatidylinositol 3-kinase Catalytic Subunit, Chain A, domain 1"/>
    <property type="match status" value="2"/>
</dbReference>
<feature type="domain" description="Ubiquitin-like" evidence="2">
    <location>
        <begin position="262"/>
        <end position="337"/>
    </location>
</feature>
<dbReference type="InterPro" id="IPR019956">
    <property type="entry name" value="Ubiquitin_dom"/>
</dbReference>
<reference evidence="3" key="1">
    <citation type="submission" date="2023-10" db="EMBL/GenBank/DDBJ databases">
        <title>Genome assembly of Pristionchus species.</title>
        <authorList>
            <person name="Yoshida K."/>
            <person name="Sommer R.J."/>
        </authorList>
    </citation>
    <scope>NUCLEOTIDE SEQUENCE</scope>
    <source>
        <strain evidence="3">RS5133</strain>
    </source>
</reference>
<dbReference type="InterPro" id="IPR019954">
    <property type="entry name" value="Ubiquitin_CS"/>
</dbReference>
<gene>
    <name evidence="3" type="ORF">PFISCL1PPCAC_25552</name>
</gene>
<name>A0AAV5WUG2_9BILA</name>
<dbReference type="InterPro" id="IPR000626">
    <property type="entry name" value="Ubiquitin-like_dom"/>
</dbReference>
<feature type="non-terminal residue" evidence="3">
    <location>
        <position position="1"/>
    </location>
</feature>
<dbReference type="SUPFAM" id="SSF54236">
    <property type="entry name" value="Ubiquitin-like"/>
    <property type="match status" value="2"/>
</dbReference>
<keyword evidence="1" id="KW-0175">Coiled coil</keyword>